<proteinExistence type="predicted"/>
<comment type="caution">
    <text evidence="3">The sequence shown here is derived from an EMBL/GenBank/DDBJ whole genome shotgun (WGS) entry which is preliminary data.</text>
</comment>
<dbReference type="InterPro" id="IPR013103">
    <property type="entry name" value="RVT_2"/>
</dbReference>
<feature type="compositionally biased region" description="Low complexity" evidence="1">
    <location>
        <begin position="41"/>
        <end position="55"/>
    </location>
</feature>
<dbReference type="SUPFAM" id="SSF56672">
    <property type="entry name" value="DNA/RNA polymerases"/>
    <property type="match status" value="1"/>
</dbReference>
<dbReference type="Proteomes" id="UP001151760">
    <property type="component" value="Unassembled WGS sequence"/>
</dbReference>
<feature type="domain" description="Reverse transcriptase Ty1/copia-type" evidence="2">
    <location>
        <begin position="128"/>
        <end position="292"/>
    </location>
</feature>
<evidence type="ECO:0000313" key="3">
    <source>
        <dbReference type="EMBL" id="GJU10602.1"/>
    </source>
</evidence>
<feature type="region of interest" description="Disordered" evidence="1">
    <location>
        <begin position="1"/>
        <end position="94"/>
    </location>
</feature>
<sequence>MFDEYFTPPTIDVPPVQEAATPRAVDLADSLMSTSINQDAPSSSTPSTQEQEQSPNISQGFEESPKIPIFRDDPLNESPHEESTPQGSSSNVRQTHTPFEHLGKWTKDHPIENMIDDPSRSVSTRKQELVPCPDKLLLIKLKWIYKVKTDEFGGVLKNKARLVAHGFRQEEGIDFEESFAPVSRIEASRIFIANSAHKNMTIFQMDVKMAFLNGELKEEVYVSQPEGIVDQDNPSHVYKLKNALYGLKQAPRVWYDMLSSFLISQHFSKGAVDPTLFTRQAGNNILLGKPVDAKLYHGMIGSLMYLTSSRPDLIYAVCLCARYQAKPTEKNLQAVKWIFRYLKGTINMGLWYSKDTGISLTAYADADHAGVRTLDVAHQLTDYGFQFDKIPLYCDNKSAIALCCNNVQHSRAKHIDVRYHLIKDQVKNRVMELYFVRTEYQLADIFTKPLPRERFNFLIEKLVDVVFDGAFGGVGDEEVIVGEGVVVISSSLDMLTNSCLGGIMVSLVFLEGLDKEALVEFMVEWCEEDEDDDRSGEDDLFN</sequence>
<organism evidence="3 4">
    <name type="scientific">Tanacetum coccineum</name>
    <dbReference type="NCBI Taxonomy" id="301880"/>
    <lineage>
        <taxon>Eukaryota</taxon>
        <taxon>Viridiplantae</taxon>
        <taxon>Streptophyta</taxon>
        <taxon>Embryophyta</taxon>
        <taxon>Tracheophyta</taxon>
        <taxon>Spermatophyta</taxon>
        <taxon>Magnoliopsida</taxon>
        <taxon>eudicotyledons</taxon>
        <taxon>Gunneridae</taxon>
        <taxon>Pentapetalae</taxon>
        <taxon>asterids</taxon>
        <taxon>campanulids</taxon>
        <taxon>Asterales</taxon>
        <taxon>Asteraceae</taxon>
        <taxon>Asteroideae</taxon>
        <taxon>Anthemideae</taxon>
        <taxon>Anthemidinae</taxon>
        <taxon>Tanacetum</taxon>
    </lineage>
</organism>
<dbReference type="InterPro" id="IPR043502">
    <property type="entry name" value="DNA/RNA_pol_sf"/>
</dbReference>
<reference evidence="3" key="1">
    <citation type="journal article" date="2022" name="Int. J. Mol. Sci.">
        <title>Draft Genome of Tanacetum Coccineum: Genomic Comparison of Closely Related Tanacetum-Family Plants.</title>
        <authorList>
            <person name="Yamashiro T."/>
            <person name="Shiraishi A."/>
            <person name="Nakayama K."/>
            <person name="Satake H."/>
        </authorList>
    </citation>
    <scope>NUCLEOTIDE SEQUENCE</scope>
</reference>
<gene>
    <name evidence="3" type="ORF">Tco_1132998</name>
</gene>
<evidence type="ECO:0000259" key="2">
    <source>
        <dbReference type="Pfam" id="PF07727"/>
    </source>
</evidence>
<evidence type="ECO:0000256" key="1">
    <source>
        <dbReference type="SAM" id="MobiDB-lite"/>
    </source>
</evidence>
<name>A0ABQ5JDF8_9ASTR</name>
<evidence type="ECO:0000313" key="4">
    <source>
        <dbReference type="Proteomes" id="UP001151760"/>
    </source>
</evidence>
<keyword evidence="4" id="KW-1185">Reference proteome</keyword>
<feature type="compositionally biased region" description="Basic and acidic residues" evidence="1">
    <location>
        <begin position="63"/>
        <end position="83"/>
    </location>
</feature>
<feature type="compositionally biased region" description="Polar residues" evidence="1">
    <location>
        <begin position="84"/>
        <end position="94"/>
    </location>
</feature>
<dbReference type="Pfam" id="PF07727">
    <property type="entry name" value="RVT_2"/>
    <property type="match status" value="1"/>
</dbReference>
<dbReference type="PANTHER" id="PTHR11439">
    <property type="entry name" value="GAG-POL-RELATED RETROTRANSPOSON"/>
    <property type="match status" value="1"/>
</dbReference>
<dbReference type="EMBL" id="BQNB010021842">
    <property type="protein sequence ID" value="GJU10602.1"/>
    <property type="molecule type" value="Genomic_DNA"/>
</dbReference>
<dbReference type="CDD" id="cd09272">
    <property type="entry name" value="RNase_HI_RT_Ty1"/>
    <property type="match status" value="1"/>
</dbReference>
<dbReference type="PANTHER" id="PTHR11439:SF517">
    <property type="entry name" value="CYSTEINE-RICH RLK (RECEPTOR-LIKE PROTEIN KINASE) 8"/>
    <property type="match status" value="1"/>
</dbReference>
<protein>
    <submittedName>
        <fullName evidence="3">Retrovirus-related pol polyprotein from transposon TNT 1-94</fullName>
    </submittedName>
</protein>
<reference evidence="3" key="2">
    <citation type="submission" date="2022-01" db="EMBL/GenBank/DDBJ databases">
        <authorList>
            <person name="Yamashiro T."/>
            <person name="Shiraishi A."/>
            <person name="Satake H."/>
            <person name="Nakayama K."/>
        </authorList>
    </citation>
    <scope>NUCLEOTIDE SEQUENCE</scope>
</reference>
<feature type="compositionally biased region" description="Polar residues" evidence="1">
    <location>
        <begin position="31"/>
        <end position="40"/>
    </location>
</feature>
<accession>A0ABQ5JDF8</accession>